<evidence type="ECO:0000256" key="1">
    <source>
        <dbReference type="ARBA" id="ARBA00000971"/>
    </source>
</evidence>
<evidence type="ECO:0000259" key="16">
    <source>
        <dbReference type="PROSITE" id="PS50059"/>
    </source>
</evidence>
<keyword evidence="6 12" id="KW-0697">Rotamase</keyword>
<dbReference type="SUPFAM" id="SSF54534">
    <property type="entry name" value="FKBP-like"/>
    <property type="match status" value="1"/>
</dbReference>
<accession>A0A328KM80</accession>
<dbReference type="InterPro" id="IPR036611">
    <property type="entry name" value="Trigger_fac_ribosome-bd_sf"/>
</dbReference>
<comment type="domain">
    <text evidence="12">Consists of 3 domains; the N-terminus binds the ribosome, the middle domain has PPIase activity, while the C-terminus has intrinsic chaperone activity on its own.</text>
</comment>
<evidence type="ECO:0000313" key="17">
    <source>
        <dbReference type="EMBL" id="RAN63507.1"/>
    </source>
</evidence>
<dbReference type="InterPro" id="IPR037041">
    <property type="entry name" value="Trigger_fac_C_sf"/>
</dbReference>
<comment type="subcellular location">
    <subcellularLocation>
        <location evidence="12">Cytoplasm</location>
    </subcellularLocation>
    <text evidence="12">About half TF is bound to the ribosome near the polypeptide exit tunnel while the other half is free in the cytoplasm.</text>
</comment>
<dbReference type="Pfam" id="PF00254">
    <property type="entry name" value="FKBP_C"/>
    <property type="match status" value="1"/>
</dbReference>
<organism evidence="17 18">
    <name type="scientific">Dolosigranulum pigrum</name>
    <dbReference type="NCBI Taxonomy" id="29394"/>
    <lineage>
        <taxon>Bacteria</taxon>
        <taxon>Bacillati</taxon>
        <taxon>Bacillota</taxon>
        <taxon>Bacilli</taxon>
        <taxon>Lactobacillales</taxon>
        <taxon>Carnobacteriaceae</taxon>
        <taxon>Dolosigranulum</taxon>
    </lineage>
</organism>
<proteinExistence type="inferred from homology"/>
<dbReference type="EC" id="5.2.1.8" evidence="3 12"/>
<dbReference type="InterPro" id="IPR008881">
    <property type="entry name" value="Trigger_fac_ribosome-bd_bac"/>
</dbReference>
<evidence type="ECO:0000256" key="14">
    <source>
        <dbReference type="RuleBase" id="RU003914"/>
    </source>
</evidence>
<dbReference type="InterPro" id="IPR027304">
    <property type="entry name" value="Trigger_fact/SurA_dom_sf"/>
</dbReference>
<comment type="catalytic activity">
    <reaction evidence="1 12 13">
        <text>[protein]-peptidylproline (omega=180) = [protein]-peptidylproline (omega=0)</text>
        <dbReference type="Rhea" id="RHEA:16237"/>
        <dbReference type="Rhea" id="RHEA-COMP:10747"/>
        <dbReference type="Rhea" id="RHEA-COMP:10748"/>
        <dbReference type="ChEBI" id="CHEBI:83833"/>
        <dbReference type="ChEBI" id="CHEBI:83834"/>
        <dbReference type="EC" id="5.2.1.8"/>
    </reaction>
</comment>
<comment type="similarity">
    <text evidence="2 12 14">Belongs to the FKBP-type PPIase family. Tig subfamily.</text>
</comment>
<keyword evidence="7 12" id="KW-0143">Chaperone</keyword>
<dbReference type="HAMAP" id="MF_00303">
    <property type="entry name" value="Trigger_factor_Tig"/>
    <property type="match status" value="1"/>
</dbReference>
<dbReference type="AlphaFoldDB" id="A0A328KM80"/>
<gene>
    <name evidence="12" type="primary">tig</name>
    <name evidence="17" type="ORF">B8A44_05130</name>
</gene>
<dbReference type="GO" id="GO:0051083">
    <property type="term" value="P:'de novo' cotranslational protein folding"/>
    <property type="evidence" value="ECO:0007669"/>
    <property type="project" value="TreeGrafter"/>
</dbReference>
<dbReference type="Proteomes" id="UP000249099">
    <property type="component" value="Unassembled WGS sequence"/>
</dbReference>
<dbReference type="GO" id="GO:0044183">
    <property type="term" value="F:protein folding chaperone"/>
    <property type="evidence" value="ECO:0007669"/>
    <property type="project" value="TreeGrafter"/>
</dbReference>
<dbReference type="GO" id="GO:0003755">
    <property type="term" value="F:peptidyl-prolyl cis-trans isomerase activity"/>
    <property type="evidence" value="ECO:0007669"/>
    <property type="project" value="UniProtKB-UniRule"/>
</dbReference>
<comment type="caution">
    <text evidence="17">The sequence shown here is derived from an EMBL/GenBank/DDBJ whole genome shotgun (WGS) entry which is preliminary data.</text>
</comment>
<dbReference type="Pfam" id="PF05697">
    <property type="entry name" value="Trigger_N"/>
    <property type="match status" value="1"/>
</dbReference>
<dbReference type="GO" id="GO:0051301">
    <property type="term" value="P:cell division"/>
    <property type="evidence" value="ECO:0007669"/>
    <property type="project" value="UniProtKB-KW"/>
</dbReference>
<dbReference type="RefSeq" id="WP_004635791.1">
    <property type="nucleotide sequence ID" value="NZ_CBCRTD010000002.1"/>
</dbReference>
<evidence type="ECO:0000256" key="6">
    <source>
        <dbReference type="ARBA" id="ARBA00023110"/>
    </source>
</evidence>
<dbReference type="GO" id="GO:0043022">
    <property type="term" value="F:ribosome binding"/>
    <property type="evidence" value="ECO:0007669"/>
    <property type="project" value="TreeGrafter"/>
</dbReference>
<evidence type="ECO:0000256" key="15">
    <source>
        <dbReference type="SAM" id="Coils"/>
    </source>
</evidence>
<dbReference type="SUPFAM" id="SSF102735">
    <property type="entry name" value="Trigger factor ribosome-binding domain"/>
    <property type="match status" value="1"/>
</dbReference>
<keyword evidence="12" id="KW-0963">Cytoplasm</keyword>
<keyword evidence="5 12" id="KW-0132">Cell division</keyword>
<name>A0A328KM80_9LACT</name>
<evidence type="ECO:0000256" key="7">
    <source>
        <dbReference type="ARBA" id="ARBA00023186"/>
    </source>
</evidence>
<feature type="coiled-coil region" evidence="15">
    <location>
        <begin position="257"/>
        <end position="284"/>
    </location>
</feature>
<evidence type="ECO:0000256" key="5">
    <source>
        <dbReference type="ARBA" id="ARBA00022618"/>
    </source>
</evidence>
<dbReference type="Gene3D" id="1.10.3120.10">
    <property type="entry name" value="Trigger factor, C-terminal domain"/>
    <property type="match status" value="1"/>
</dbReference>
<protein>
    <recommendedName>
        <fullName evidence="4 12">Trigger factor</fullName>
        <shortName evidence="12">TF</shortName>
        <ecNumber evidence="3 12">5.2.1.8</ecNumber>
    </recommendedName>
    <alternativeName>
        <fullName evidence="11 12">PPIase</fullName>
    </alternativeName>
</protein>
<comment type="function">
    <text evidence="10 12">Involved in protein export. Acts as a chaperone by maintaining the newly synthesized protein in an open conformation. Functions as a peptidyl-prolyl cis-trans isomerase.</text>
</comment>
<feature type="domain" description="PPIase FKBP-type" evidence="16">
    <location>
        <begin position="165"/>
        <end position="250"/>
    </location>
</feature>
<dbReference type="InterPro" id="IPR008880">
    <property type="entry name" value="Trigger_fac_C"/>
</dbReference>
<dbReference type="InterPro" id="IPR046357">
    <property type="entry name" value="PPIase_dom_sf"/>
</dbReference>
<dbReference type="PANTHER" id="PTHR30560:SF3">
    <property type="entry name" value="TRIGGER FACTOR-LIKE PROTEIN TIG, CHLOROPLASTIC"/>
    <property type="match status" value="1"/>
</dbReference>
<evidence type="ECO:0000256" key="2">
    <source>
        <dbReference type="ARBA" id="ARBA00005464"/>
    </source>
</evidence>
<keyword evidence="15" id="KW-0175">Coiled coil</keyword>
<dbReference type="GO" id="GO:0015031">
    <property type="term" value="P:protein transport"/>
    <property type="evidence" value="ECO:0007669"/>
    <property type="project" value="UniProtKB-UniRule"/>
</dbReference>
<evidence type="ECO:0000256" key="3">
    <source>
        <dbReference type="ARBA" id="ARBA00013194"/>
    </source>
</evidence>
<evidence type="ECO:0000256" key="13">
    <source>
        <dbReference type="PROSITE-ProRule" id="PRU00277"/>
    </source>
</evidence>
<keyword evidence="9 12" id="KW-0131">Cell cycle</keyword>
<reference evidence="17 18" key="1">
    <citation type="submission" date="2017-03" db="EMBL/GenBank/DDBJ databases">
        <title>wgs assembly of Dolosigranulum pigrum KPL CDC strains.</title>
        <authorList>
            <person name="Brugger S.D."/>
            <person name="Pettigrew M."/>
            <person name="Kong Y."/>
            <person name="Lemon K.P."/>
        </authorList>
    </citation>
    <scope>NUCLEOTIDE SEQUENCE [LARGE SCALE GENOMIC DNA]</scope>
    <source>
        <strain evidence="17 18">KPL1931_CDC4294-98</strain>
    </source>
</reference>
<evidence type="ECO:0000256" key="8">
    <source>
        <dbReference type="ARBA" id="ARBA00023235"/>
    </source>
</evidence>
<dbReference type="Gene3D" id="3.10.50.40">
    <property type="match status" value="1"/>
</dbReference>
<dbReference type="GO" id="GO:0005737">
    <property type="term" value="C:cytoplasm"/>
    <property type="evidence" value="ECO:0007669"/>
    <property type="project" value="UniProtKB-SubCell"/>
</dbReference>
<dbReference type="InterPro" id="IPR005215">
    <property type="entry name" value="Trig_fac"/>
</dbReference>
<keyword evidence="8 12" id="KW-0413">Isomerase</keyword>
<dbReference type="FunFam" id="3.10.50.40:FF:000001">
    <property type="entry name" value="Trigger factor"/>
    <property type="match status" value="1"/>
</dbReference>
<sequence>MTATFEKKGPVTGQIEFTIERATIEEGLDRAFKKIRGRLNVPGFRKGKVPRKLFNKMYGEEALYEDALNDLLPRAYQKALAELEDEDFELVGEPSIDIKSMEKDADWEIIAEVPLKPEVTLGDYKNIEVTKQDRTVTDEDVADELESRRQRAVELALKDDAAEEGDTVVIDFEGYKDGEKFDGGSAENHSLELGSGQFIPGFEDQLIGAKSGDEKDVEVTFPEEYGAEELAGQDVVFKVVVHEVKEKRVPELDDEFAKDVDDEVETLDELKDKIRQQLEKSKDRAATEATDDEAIQKAVENAEVPEIPEAMIDEEVDRQFNLFINNLQQQGISKDQYMSMIGTSEQELRNQFRNEADFNVKTNLVLEAIAKAENIDVTTEDIDAEIKDLAEQYGMEEDRVRGILSEDLLKHDISLKKSIDLITTTAEEVLEPVEASDEDSE</sequence>
<dbReference type="SUPFAM" id="SSF109998">
    <property type="entry name" value="Triger factor/SurA peptide-binding domain-like"/>
    <property type="match status" value="1"/>
</dbReference>
<dbReference type="Gene3D" id="3.30.70.1050">
    <property type="entry name" value="Trigger factor ribosome-binding domain"/>
    <property type="match status" value="1"/>
</dbReference>
<evidence type="ECO:0000313" key="18">
    <source>
        <dbReference type="Proteomes" id="UP000249099"/>
    </source>
</evidence>
<dbReference type="EMBL" id="NAQV01000015">
    <property type="protein sequence ID" value="RAN63507.1"/>
    <property type="molecule type" value="Genomic_DNA"/>
</dbReference>
<evidence type="ECO:0000256" key="4">
    <source>
        <dbReference type="ARBA" id="ARBA00016902"/>
    </source>
</evidence>
<dbReference type="PROSITE" id="PS50059">
    <property type="entry name" value="FKBP_PPIASE"/>
    <property type="match status" value="1"/>
</dbReference>
<dbReference type="PANTHER" id="PTHR30560">
    <property type="entry name" value="TRIGGER FACTOR CHAPERONE AND PEPTIDYL-PROLYL CIS/TRANS ISOMERASE"/>
    <property type="match status" value="1"/>
</dbReference>
<dbReference type="GO" id="GO:0043335">
    <property type="term" value="P:protein unfolding"/>
    <property type="evidence" value="ECO:0007669"/>
    <property type="project" value="TreeGrafter"/>
</dbReference>
<dbReference type="Pfam" id="PF05698">
    <property type="entry name" value="Trigger_C"/>
    <property type="match status" value="1"/>
</dbReference>
<dbReference type="InterPro" id="IPR001179">
    <property type="entry name" value="PPIase_FKBP_dom"/>
</dbReference>
<dbReference type="GeneID" id="42694244"/>
<evidence type="ECO:0000256" key="10">
    <source>
        <dbReference type="ARBA" id="ARBA00024849"/>
    </source>
</evidence>
<evidence type="ECO:0000256" key="11">
    <source>
        <dbReference type="ARBA" id="ARBA00029986"/>
    </source>
</evidence>
<evidence type="ECO:0000256" key="12">
    <source>
        <dbReference type="HAMAP-Rule" id="MF_00303"/>
    </source>
</evidence>
<dbReference type="PIRSF" id="PIRSF003095">
    <property type="entry name" value="Trigger_factor"/>
    <property type="match status" value="1"/>
</dbReference>
<evidence type="ECO:0000256" key="9">
    <source>
        <dbReference type="ARBA" id="ARBA00023306"/>
    </source>
</evidence>
<dbReference type="NCBIfam" id="TIGR00115">
    <property type="entry name" value="tig"/>
    <property type="match status" value="1"/>
</dbReference>